<keyword evidence="1" id="KW-0732">Signal</keyword>
<evidence type="ECO:0000313" key="3">
    <source>
        <dbReference type="Proteomes" id="UP000663879"/>
    </source>
</evidence>
<organism evidence="2 3">
    <name type="scientific">Brachionus calyciflorus</name>
    <dbReference type="NCBI Taxonomy" id="104777"/>
    <lineage>
        <taxon>Eukaryota</taxon>
        <taxon>Metazoa</taxon>
        <taxon>Spiralia</taxon>
        <taxon>Gnathifera</taxon>
        <taxon>Rotifera</taxon>
        <taxon>Eurotatoria</taxon>
        <taxon>Monogononta</taxon>
        <taxon>Pseudotrocha</taxon>
        <taxon>Ploima</taxon>
        <taxon>Brachionidae</taxon>
        <taxon>Brachionus</taxon>
    </lineage>
</organism>
<sequence length="70" mass="7030">MRSNLFLAIFCILAFSTVSINAQCPGCCTVTRSPSGALVCSCPAGCVCFSATSCRCPPNCGCGPSGCVGK</sequence>
<accession>A0A814QTH6</accession>
<evidence type="ECO:0000256" key="1">
    <source>
        <dbReference type="SAM" id="SignalP"/>
    </source>
</evidence>
<proteinExistence type="predicted"/>
<name>A0A814QTH6_9BILA</name>
<feature type="signal peptide" evidence="1">
    <location>
        <begin position="1"/>
        <end position="22"/>
    </location>
</feature>
<dbReference type="EMBL" id="CAJNOC010009056">
    <property type="protein sequence ID" value="CAF1124281.1"/>
    <property type="molecule type" value="Genomic_DNA"/>
</dbReference>
<reference evidence="2" key="1">
    <citation type="submission" date="2021-02" db="EMBL/GenBank/DDBJ databases">
        <authorList>
            <person name="Nowell W R."/>
        </authorList>
    </citation>
    <scope>NUCLEOTIDE SEQUENCE</scope>
    <source>
        <strain evidence="2">Ploen Becks lab</strain>
    </source>
</reference>
<dbReference type="Proteomes" id="UP000663879">
    <property type="component" value="Unassembled WGS sequence"/>
</dbReference>
<feature type="chain" id="PRO_5032470682" evidence="1">
    <location>
        <begin position="23"/>
        <end position="70"/>
    </location>
</feature>
<gene>
    <name evidence="2" type="ORF">OXX778_LOCUS22183</name>
</gene>
<keyword evidence="3" id="KW-1185">Reference proteome</keyword>
<evidence type="ECO:0000313" key="2">
    <source>
        <dbReference type="EMBL" id="CAF1124281.1"/>
    </source>
</evidence>
<protein>
    <submittedName>
        <fullName evidence="2">Uncharacterized protein</fullName>
    </submittedName>
</protein>
<comment type="caution">
    <text evidence="2">The sequence shown here is derived from an EMBL/GenBank/DDBJ whole genome shotgun (WGS) entry which is preliminary data.</text>
</comment>
<dbReference type="AlphaFoldDB" id="A0A814QTH6"/>